<dbReference type="InterPro" id="IPR011006">
    <property type="entry name" value="CheY-like_superfamily"/>
</dbReference>
<dbReference type="SUPFAM" id="SSF47384">
    <property type="entry name" value="Homodimeric domain of signal transducing histidine kinase"/>
    <property type="match status" value="1"/>
</dbReference>
<evidence type="ECO:0000259" key="13">
    <source>
        <dbReference type="PROSITE" id="PS50885"/>
    </source>
</evidence>
<proteinExistence type="predicted"/>
<dbReference type="InterPro" id="IPR004358">
    <property type="entry name" value="Sig_transdc_His_kin-like_C"/>
</dbReference>
<dbReference type="CDD" id="cd00130">
    <property type="entry name" value="PAS"/>
    <property type="match status" value="2"/>
</dbReference>
<dbReference type="PROSITE" id="PS50112">
    <property type="entry name" value="PAS"/>
    <property type="match status" value="2"/>
</dbReference>
<evidence type="ECO:0000256" key="4">
    <source>
        <dbReference type="ARBA" id="ARBA00022553"/>
    </source>
</evidence>
<dbReference type="GO" id="GO:0000155">
    <property type="term" value="F:phosphorelay sensor kinase activity"/>
    <property type="evidence" value="ECO:0007669"/>
    <property type="project" value="InterPro"/>
</dbReference>
<sequence>MPCESLEHDKKFGAEMKLGRRWALQSTICAVLVIVILLVVVDYELRQYSIEVAEEKARIIVQHKQDIINYVTHGIQPSISHLNDEADSLSIGSAPGWMTAGYVNKRIADYFKRFSSDQYYFKNAAVNARDARNEADLYEKKFLEKACLNSEGGPCSEVIEFEGKPYYRYMQAQHIRFAKACMSCHGSPENAPADLVARYGRDRGFNKKVGDVSSILSIRIPLEETYRGIDRIILGLFALCAAFFAVIFFFQLFIAKRSMVTPIKRITAESTAITNGERPPGGKLTLSGGDELSELASAFSGMSQKFAHSQDSLEALLKERNEQLLELREQTQAYLDIAAVMLIAFDCSGVITMINAKGREILGLSLDEAIGLNWFEHFSSNEKKEFFQLLLRKDIAVENHETTIVTRSGEMRSIDFYSILLRDSSGAVRGRLCSGTDITEQKQAEMFFLNSIERFKDIFEQAPIGYQLLDDRGALLEVNQTWLDYLGYKKGEVLGKFFIGFLSPAGQLCFEEKFSYVKATGGVLAAELEVLKKDGASVLMAIDGRISSADNDSCKKIHCILHDVSHERKIEAEKAKLEEQLRQAQRMETVGAMAGGIAHDFNNILAVILGNAEMAREDIPAGNPAIANIDEVLKASERAKSLIKQILSFSRKEKMRLVPVHPQLLVREALKFLRSTTPSSISIVQDISPDCGVVLLDPVQLHQLVMNLVINAVHAIEDRGEVVVRMQGVHLNNADFDQLALTTPCARAEGEYVQLSVTDSGVGMGRERIKRIFDLFYTTKDAGKGTGMGLALVHEIVKIHSGFISVESDLGRGSSFNVYLPVTAEEETPQIEGSSEVITGTERILFVDDEKSILTMGQHMLEGMGYRVVSESSSQRALELFKADANGFDLLITDQTMPNMSGTELIEEVLKVRADMRIILCSGYSFKVSAEDVKVQGISKYMTKPYGKKILSASVREVLANKS</sequence>
<dbReference type="STRING" id="177439.DP2391"/>
<keyword evidence="6" id="KW-0418">Kinase</keyword>
<dbReference type="Pfam" id="PF02518">
    <property type="entry name" value="HATPase_c"/>
    <property type="match status" value="1"/>
</dbReference>
<feature type="domain" description="PAC" evidence="12">
    <location>
        <begin position="398"/>
        <end position="450"/>
    </location>
</feature>
<dbReference type="SMART" id="SM00387">
    <property type="entry name" value="HATPase_c"/>
    <property type="match status" value="1"/>
</dbReference>
<keyword evidence="8" id="KW-0472">Membrane</keyword>
<accession>Q6AKK5</accession>
<dbReference type="SMART" id="SM00086">
    <property type="entry name" value="PAC"/>
    <property type="match status" value="2"/>
</dbReference>
<evidence type="ECO:0000256" key="8">
    <source>
        <dbReference type="SAM" id="Phobius"/>
    </source>
</evidence>
<dbReference type="EMBL" id="CR522870">
    <property type="protein sequence ID" value="CAG37120.1"/>
    <property type="molecule type" value="Genomic_DNA"/>
</dbReference>
<evidence type="ECO:0000313" key="15">
    <source>
        <dbReference type="Proteomes" id="UP000000602"/>
    </source>
</evidence>
<feature type="domain" description="Response regulatory" evidence="10">
    <location>
        <begin position="843"/>
        <end position="959"/>
    </location>
</feature>
<dbReference type="PRINTS" id="PR00344">
    <property type="entry name" value="BCTRLSENSOR"/>
</dbReference>
<dbReference type="HOGENOM" id="CLU_307118_0_0_7"/>
<dbReference type="InterPro" id="IPR035965">
    <property type="entry name" value="PAS-like_dom_sf"/>
</dbReference>
<dbReference type="InterPro" id="IPR001610">
    <property type="entry name" value="PAC"/>
</dbReference>
<evidence type="ECO:0000256" key="1">
    <source>
        <dbReference type="ARBA" id="ARBA00000085"/>
    </source>
</evidence>
<dbReference type="SUPFAM" id="SSF52172">
    <property type="entry name" value="CheY-like"/>
    <property type="match status" value="1"/>
</dbReference>
<comment type="catalytic activity">
    <reaction evidence="1">
        <text>ATP + protein L-histidine = ADP + protein N-phospho-L-histidine.</text>
        <dbReference type="EC" id="2.7.13.3"/>
    </reaction>
</comment>
<keyword evidence="8" id="KW-0812">Transmembrane</keyword>
<dbReference type="InterPro" id="IPR000014">
    <property type="entry name" value="PAS"/>
</dbReference>
<dbReference type="PANTHER" id="PTHR43065:SF42">
    <property type="entry name" value="TWO-COMPONENT SENSOR PPRA"/>
    <property type="match status" value="1"/>
</dbReference>
<dbReference type="GO" id="GO:0016020">
    <property type="term" value="C:membrane"/>
    <property type="evidence" value="ECO:0007669"/>
    <property type="project" value="UniProtKB-SubCell"/>
</dbReference>
<dbReference type="InterPro" id="IPR003594">
    <property type="entry name" value="HATPase_dom"/>
</dbReference>
<dbReference type="InterPro" id="IPR021796">
    <property type="entry name" value="Tll0287-like_dom"/>
</dbReference>
<dbReference type="Pfam" id="PF00072">
    <property type="entry name" value="Response_reg"/>
    <property type="match status" value="1"/>
</dbReference>
<dbReference type="SMART" id="SM00448">
    <property type="entry name" value="REC"/>
    <property type="match status" value="1"/>
</dbReference>
<keyword evidence="5" id="KW-0808">Transferase</keyword>
<dbReference type="PROSITE" id="PS50885">
    <property type="entry name" value="HAMP"/>
    <property type="match status" value="1"/>
</dbReference>
<dbReference type="CDD" id="cd00082">
    <property type="entry name" value="HisKA"/>
    <property type="match status" value="1"/>
</dbReference>
<dbReference type="InterPro" id="IPR036097">
    <property type="entry name" value="HisK_dim/P_sf"/>
</dbReference>
<dbReference type="Pfam" id="PF08448">
    <property type="entry name" value="PAS_4"/>
    <property type="match status" value="1"/>
</dbReference>
<dbReference type="SUPFAM" id="SSF55874">
    <property type="entry name" value="ATPase domain of HSP90 chaperone/DNA topoisomerase II/histidine kinase"/>
    <property type="match status" value="1"/>
</dbReference>
<dbReference type="eggNOG" id="COG0784">
    <property type="taxonomic scope" value="Bacteria"/>
</dbReference>
<evidence type="ECO:0000259" key="12">
    <source>
        <dbReference type="PROSITE" id="PS50113"/>
    </source>
</evidence>
<dbReference type="OrthoDB" id="5487437at2"/>
<dbReference type="InterPro" id="IPR003660">
    <property type="entry name" value="HAMP_dom"/>
</dbReference>
<feature type="domain" description="HAMP" evidence="13">
    <location>
        <begin position="257"/>
        <end position="311"/>
    </location>
</feature>
<dbReference type="SMART" id="SM00388">
    <property type="entry name" value="HisKA"/>
    <property type="match status" value="1"/>
</dbReference>
<dbReference type="PANTHER" id="PTHR43065">
    <property type="entry name" value="SENSOR HISTIDINE KINASE"/>
    <property type="match status" value="1"/>
</dbReference>
<organism evidence="14 15">
    <name type="scientific">Desulfotalea psychrophila (strain LSv54 / DSM 12343)</name>
    <dbReference type="NCBI Taxonomy" id="177439"/>
    <lineage>
        <taxon>Bacteria</taxon>
        <taxon>Pseudomonadati</taxon>
        <taxon>Thermodesulfobacteriota</taxon>
        <taxon>Desulfobulbia</taxon>
        <taxon>Desulfobulbales</taxon>
        <taxon>Desulfocapsaceae</taxon>
        <taxon>Desulfotalea</taxon>
    </lineage>
</organism>
<evidence type="ECO:0000259" key="11">
    <source>
        <dbReference type="PROSITE" id="PS50112"/>
    </source>
</evidence>
<dbReference type="EC" id="2.7.13.3" evidence="3"/>
<dbReference type="InterPro" id="IPR001789">
    <property type="entry name" value="Sig_transdc_resp-reg_receiver"/>
</dbReference>
<feature type="modified residue" description="4-aspartylphosphate" evidence="7">
    <location>
        <position position="894"/>
    </location>
</feature>
<dbReference type="NCBIfam" id="TIGR00229">
    <property type="entry name" value="sensory_box"/>
    <property type="match status" value="2"/>
</dbReference>
<evidence type="ECO:0000256" key="5">
    <source>
        <dbReference type="ARBA" id="ARBA00022679"/>
    </source>
</evidence>
<keyword evidence="8" id="KW-1133">Transmembrane helix</keyword>
<name>Q6AKK5_DESPS</name>
<dbReference type="InterPro" id="IPR003661">
    <property type="entry name" value="HisK_dim/P_dom"/>
</dbReference>
<evidence type="ECO:0000256" key="7">
    <source>
        <dbReference type="PROSITE-ProRule" id="PRU00169"/>
    </source>
</evidence>
<evidence type="ECO:0000259" key="10">
    <source>
        <dbReference type="PROSITE" id="PS50110"/>
    </source>
</evidence>
<dbReference type="Gene3D" id="3.40.50.2300">
    <property type="match status" value="1"/>
</dbReference>
<evidence type="ECO:0000259" key="9">
    <source>
        <dbReference type="PROSITE" id="PS50109"/>
    </source>
</evidence>
<dbReference type="Pfam" id="PF00512">
    <property type="entry name" value="HisKA"/>
    <property type="match status" value="1"/>
</dbReference>
<dbReference type="InterPro" id="IPR013656">
    <property type="entry name" value="PAS_4"/>
</dbReference>
<comment type="subcellular location">
    <subcellularLocation>
        <location evidence="2">Membrane</location>
    </subcellularLocation>
</comment>
<evidence type="ECO:0000313" key="14">
    <source>
        <dbReference type="EMBL" id="CAG37120.1"/>
    </source>
</evidence>
<dbReference type="PROSITE" id="PS50109">
    <property type="entry name" value="HIS_KIN"/>
    <property type="match status" value="1"/>
</dbReference>
<feature type="domain" description="Histidine kinase" evidence="9">
    <location>
        <begin position="596"/>
        <end position="824"/>
    </location>
</feature>
<evidence type="ECO:0000256" key="6">
    <source>
        <dbReference type="ARBA" id="ARBA00022777"/>
    </source>
</evidence>
<reference evidence="15" key="1">
    <citation type="journal article" date="2004" name="Environ. Microbiol.">
        <title>The genome of Desulfotalea psychrophila, a sulfate-reducing bacterium from permanently cold Arctic sediments.</title>
        <authorList>
            <person name="Rabus R."/>
            <person name="Ruepp A."/>
            <person name="Frickey T."/>
            <person name="Rattei T."/>
            <person name="Fartmann B."/>
            <person name="Stark M."/>
            <person name="Bauer M."/>
            <person name="Zibat A."/>
            <person name="Lombardot T."/>
            <person name="Becker I."/>
            <person name="Amann J."/>
            <person name="Gellner K."/>
            <person name="Teeling H."/>
            <person name="Leuschner W.D."/>
            <person name="Gloeckner F.-O."/>
            <person name="Lupas A.N."/>
            <person name="Amann R."/>
            <person name="Klenk H.-P."/>
        </authorList>
    </citation>
    <scope>NUCLEOTIDE SEQUENCE [LARGE SCALE GENOMIC DNA]</scope>
    <source>
        <strain evidence="15">DSM 12343 / LSv54</strain>
    </source>
</reference>
<dbReference type="SUPFAM" id="SSF55785">
    <property type="entry name" value="PYP-like sensor domain (PAS domain)"/>
    <property type="match status" value="2"/>
</dbReference>
<gene>
    <name evidence="14" type="ordered locus">DP2391</name>
</gene>
<keyword evidence="4 7" id="KW-0597">Phosphoprotein</keyword>
<feature type="domain" description="PAS" evidence="11">
    <location>
        <begin position="327"/>
        <end position="398"/>
    </location>
</feature>
<evidence type="ECO:0000256" key="2">
    <source>
        <dbReference type="ARBA" id="ARBA00004370"/>
    </source>
</evidence>
<dbReference type="Gene3D" id="3.30.565.10">
    <property type="entry name" value="Histidine kinase-like ATPase, C-terminal domain"/>
    <property type="match status" value="1"/>
</dbReference>
<dbReference type="InterPro" id="IPR000700">
    <property type="entry name" value="PAS-assoc_C"/>
</dbReference>
<dbReference type="AlphaFoldDB" id="Q6AKK5"/>
<keyword evidence="15" id="KW-1185">Reference proteome</keyword>
<protein>
    <recommendedName>
        <fullName evidence="3">histidine kinase</fullName>
        <ecNumber evidence="3">2.7.13.3</ecNumber>
    </recommendedName>
</protein>
<dbReference type="Gene3D" id="6.10.340.10">
    <property type="match status" value="1"/>
</dbReference>
<dbReference type="Pfam" id="PF13426">
    <property type="entry name" value="PAS_9"/>
    <property type="match status" value="1"/>
</dbReference>
<dbReference type="InterPro" id="IPR005467">
    <property type="entry name" value="His_kinase_dom"/>
</dbReference>
<feature type="domain" description="PAS" evidence="11">
    <location>
        <begin position="451"/>
        <end position="496"/>
    </location>
</feature>
<feature type="transmembrane region" description="Helical" evidence="8">
    <location>
        <begin position="22"/>
        <end position="41"/>
    </location>
</feature>
<dbReference type="InterPro" id="IPR036890">
    <property type="entry name" value="HATPase_C_sf"/>
</dbReference>
<feature type="transmembrane region" description="Helical" evidence="8">
    <location>
        <begin position="232"/>
        <end position="254"/>
    </location>
</feature>
<dbReference type="Pfam" id="PF11845">
    <property type="entry name" value="Tll0287-like"/>
    <property type="match status" value="1"/>
</dbReference>
<dbReference type="CDD" id="cd06225">
    <property type="entry name" value="HAMP"/>
    <property type="match status" value="1"/>
</dbReference>
<dbReference type="SMART" id="SM00091">
    <property type="entry name" value="PAS"/>
    <property type="match status" value="2"/>
</dbReference>
<dbReference type="eggNOG" id="COG4191">
    <property type="taxonomic scope" value="Bacteria"/>
</dbReference>
<evidence type="ECO:0000256" key="3">
    <source>
        <dbReference type="ARBA" id="ARBA00012438"/>
    </source>
</evidence>
<dbReference type="Gene3D" id="3.30.450.20">
    <property type="entry name" value="PAS domain"/>
    <property type="match status" value="2"/>
</dbReference>
<dbReference type="PROSITE" id="PS50110">
    <property type="entry name" value="RESPONSE_REGULATORY"/>
    <property type="match status" value="1"/>
</dbReference>
<dbReference type="PROSITE" id="PS50113">
    <property type="entry name" value="PAC"/>
    <property type="match status" value="1"/>
</dbReference>
<dbReference type="eggNOG" id="COG5002">
    <property type="taxonomic scope" value="Bacteria"/>
</dbReference>
<dbReference type="KEGG" id="dps:DP2391"/>
<dbReference type="Gene3D" id="1.10.287.130">
    <property type="match status" value="1"/>
</dbReference>
<dbReference type="Proteomes" id="UP000000602">
    <property type="component" value="Chromosome"/>
</dbReference>